<sequence length="169" mass="19126">FPAPLHHTIDLYHRIQKTAKQAEQNDRVALLLDFSKAYDTLDRHFMEEAIADGATLELLSSRRCAPRQHASSIPGQRLSKLSARGDARHSARVPIDPLRFILALNPLYLQLNDDQPYKASQWPTHPRYPASPQVDLLMIPRFISLIGAAFRLPSQCCGRSGSVQDWWST</sequence>
<protein>
    <recommendedName>
        <fullName evidence="3">Reverse transcriptase</fullName>
    </recommendedName>
</protein>
<dbReference type="EMBL" id="DAKRPA010000176">
    <property type="protein sequence ID" value="DAZ96165.1"/>
    <property type="molecule type" value="Genomic_DNA"/>
</dbReference>
<feature type="non-terminal residue" evidence="1">
    <location>
        <position position="1"/>
    </location>
</feature>
<evidence type="ECO:0000313" key="1">
    <source>
        <dbReference type="EMBL" id="DAZ96165.1"/>
    </source>
</evidence>
<name>A0AAV2YQ09_9STRA</name>
<comment type="caution">
    <text evidence="1">The sequence shown here is derived from an EMBL/GenBank/DDBJ whole genome shotgun (WGS) entry which is preliminary data.</text>
</comment>
<keyword evidence="2" id="KW-1185">Reference proteome</keyword>
<organism evidence="1 2">
    <name type="scientific">Lagenidium giganteum</name>
    <dbReference type="NCBI Taxonomy" id="4803"/>
    <lineage>
        <taxon>Eukaryota</taxon>
        <taxon>Sar</taxon>
        <taxon>Stramenopiles</taxon>
        <taxon>Oomycota</taxon>
        <taxon>Peronosporomycetes</taxon>
        <taxon>Pythiales</taxon>
        <taxon>Pythiaceae</taxon>
    </lineage>
</organism>
<dbReference type="Proteomes" id="UP001146120">
    <property type="component" value="Unassembled WGS sequence"/>
</dbReference>
<reference evidence="1" key="2">
    <citation type="journal article" date="2023" name="Microbiol Resour">
        <title>Decontamination and Annotation of the Draft Genome Sequence of the Oomycete Lagenidium giganteum ARSEF 373.</title>
        <authorList>
            <person name="Morgan W.R."/>
            <person name="Tartar A."/>
        </authorList>
    </citation>
    <scope>NUCLEOTIDE SEQUENCE</scope>
    <source>
        <strain evidence="1">ARSEF 373</strain>
    </source>
</reference>
<proteinExistence type="predicted"/>
<accession>A0AAV2YQ09</accession>
<evidence type="ECO:0000313" key="2">
    <source>
        <dbReference type="Proteomes" id="UP001146120"/>
    </source>
</evidence>
<gene>
    <name evidence="1" type="ORF">N0F65_009564</name>
</gene>
<reference evidence="1" key="1">
    <citation type="submission" date="2022-11" db="EMBL/GenBank/DDBJ databases">
        <authorList>
            <person name="Morgan W.R."/>
            <person name="Tartar A."/>
        </authorList>
    </citation>
    <scope>NUCLEOTIDE SEQUENCE</scope>
    <source>
        <strain evidence="1">ARSEF 373</strain>
    </source>
</reference>
<dbReference type="AlphaFoldDB" id="A0AAV2YQ09"/>
<evidence type="ECO:0008006" key="3">
    <source>
        <dbReference type="Google" id="ProtNLM"/>
    </source>
</evidence>